<dbReference type="Gene3D" id="3.30.70.1110">
    <property type="entry name" value="Histidine kinase CheA-like, P2 response regulator-binding domain"/>
    <property type="match status" value="1"/>
</dbReference>
<evidence type="ECO:0000256" key="4">
    <source>
        <dbReference type="ARBA" id="ARBA00021495"/>
    </source>
</evidence>
<keyword evidence="11" id="KW-0067">ATP-binding</keyword>
<sequence>MTSPVQDEFFDNLLSDFLDESSQLIDRLNDNLLELDEWAKLAAEDGGAILDADLVNDMFRSAHSVKGLSAMLGLPSINCLTHNVENIFDAARRNELKVTSHVVEIVFNSVDLLSAMLHELRENASDDVPCEEMIEQIKAVLNEAGCAREQTSQADAEAFLDDAEVEVDVEVDVEADAEADAEVEVEVEAEAEADVEANRGEIAAAALRGEVAAMFAGVTDESEVPAKYVSIFIDETEMAVDELSDILVSIDSEVAEAVTRTLLVTSHRIKGSAASIGLNRPARLAHVMEDILQEIRDDGGVVSGELADALLPCIDGFRVYVQELKEGACKTDSFEQLTIDLLMAWRGRESATPHFELPPVHASLPMPSSEAETTSLAPDRNFDDEEGYSIDLTFDQNLPLSTLKAQLLLEKVSRVGEVHDSAPTYEELDHLEHVGRLKIEVSTDESLESLYSLVDVSGVVSAKIIPKVAAAQPECPVEAAEPPPQKVEPQAVAPAPPTPQVAKIEPTPAVPASPTKVAAAAPKPPSPAASPGAAARPKGVDSSSKPAETLRVDIERLDQLMNLAGQLVINRARFEQLSDGLRDALPHKSAQHKMNNACSLSSKLLQMVDSIDERSAKGQGEWNAIKSHVRMLNADLESISRETGRYQAMRIRSNELHEAVHQLERVSDGIQKCVMDTRMVPIGPLFGRFKRVVRDVSRTNGKEIRLDISGEKTELDKRMIDELGDPLIHMVRNSADHGIESPEVRVANGKSPQGTIKLDAFHRGNSIIIQVTDDGKGLDPTLILRKAIDRGIVDPAEADKMSNQQIFQLIWEPGFSTAEKITEISGRGMGMDIVRSKIENVNGVVEVDSTPGKGATFTIKLPLTMAILPSLMTRINGETFALPIESISEIVRVPREEFGTVQGVLTASIRGRVVSVVRLEQLFDGVRPPATDTIDATDATIVVIGQEGRELGLAVDDLLGEEDIVVKSMAENYENVVGLSGACIRGDGRVALILDPSAMIDAASQRRNSMVGTK</sequence>
<dbReference type="PANTHER" id="PTHR43395">
    <property type="entry name" value="SENSOR HISTIDINE KINASE CHEA"/>
    <property type="match status" value="1"/>
</dbReference>
<dbReference type="Pfam" id="PF01584">
    <property type="entry name" value="CheW"/>
    <property type="match status" value="1"/>
</dbReference>
<dbReference type="GO" id="GO:0005737">
    <property type="term" value="C:cytoplasm"/>
    <property type="evidence" value="ECO:0007669"/>
    <property type="project" value="UniProtKB-SubCell"/>
</dbReference>
<evidence type="ECO:0000256" key="2">
    <source>
        <dbReference type="ARBA" id="ARBA00004496"/>
    </source>
</evidence>
<feature type="domain" description="HPt" evidence="18">
    <location>
        <begin position="6"/>
        <end position="120"/>
    </location>
</feature>
<feature type="domain" description="HPt" evidence="18">
    <location>
        <begin position="221"/>
        <end position="324"/>
    </location>
</feature>
<reference evidence="19 20" key="1">
    <citation type="submission" date="2006-02" db="EMBL/GenBank/DDBJ databases">
        <authorList>
            <person name="Amann R."/>
            <person name="Ferriera S."/>
            <person name="Johnson J."/>
            <person name="Kravitz S."/>
            <person name="Halpern A."/>
            <person name="Remington K."/>
            <person name="Beeson K."/>
            <person name="Tran B."/>
            <person name="Rogers Y.-H."/>
            <person name="Friedman R."/>
            <person name="Venter J.C."/>
        </authorList>
    </citation>
    <scope>NUCLEOTIDE SEQUENCE [LARGE SCALE GENOMIC DNA]</scope>
    <source>
        <strain evidence="19 20">DSM 3645</strain>
    </source>
</reference>
<dbReference type="InterPro" id="IPR003594">
    <property type="entry name" value="HATPase_dom"/>
</dbReference>
<dbReference type="EMBL" id="AANZ01000005">
    <property type="protein sequence ID" value="EAQ81446.1"/>
    <property type="molecule type" value="Genomic_DNA"/>
</dbReference>
<dbReference type="InterPro" id="IPR051315">
    <property type="entry name" value="Bact_Chemotaxis_CheA"/>
</dbReference>
<dbReference type="InterPro" id="IPR002545">
    <property type="entry name" value="CheW-lke_dom"/>
</dbReference>
<evidence type="ECO:0000256" key="1">
    <source>
        <dbReference type="ARBA" id="ARBA00000085"/>
    </source>
</evidence>
<evidence type="ECO:0000256" key="7">
    <source>
        <dbReference type="ARBA" id="ARBA00022553"/>
    </source>
</evidence>
<dbReference type="Gene3D" id="3.30.565.10">
    <property type="entry name" value="Histidine kinase-like ATPase, C-terminal domain"/>
    <property type="match status" value="1"/>
</dbReference>
<comment type="caution">
    <text evidence="19">The sequence shown here is derived from an EMBL/GenBank/DDBJ whole genome shotgun (WGS) entry which is preliminary data.</text>
</comment>
<dbReference type="InterPro" id="IPR005467">
    <property type="entry name" value="His_kinase_dom"/>
</dbReference>
<evidence type="ECO:0000259" key="18">
    <source>
        <dbReference type="PROSITE" id="PS50894"/>
    </source>
</evidence>
<dbReference type="HOGENOM" id="CLU_000650_3_6_0"/>
<dbReference type="OrthoDB" id="9803176at2"/>
<evidence type="ECO:0000256" key="11">
    <source>
        <dbReference type="ARBA" id="ARBA00022840"/>
    </source>
</evidence>
<dbReference type="FunFam" id="3.30.565.10:FF:000016">
    <property type="entry name" value="Chemotaxis protein CheA, putative"/>
    <property type="match status" value="1"/>
</dbReference>
<dbReference type="SUPFAM" id="SSF55874">
    <property type="entry name" value="ATPase domain of HSP90 chaperone/DNA topoisomerase II/histidine kinase"/>
    <property type="match status" value="1"/>
</dbReference>
<dbReference type="SUPFAM" id="SSF47226">
    <property type="entry name" value="Histidine-containing phosphotransfer domain, HPT domain"/>
    <property type="match status" value="2"/>
</dbReference>
<feature type="domain" description="CheW-like" evidence="17">
    <location>
        <begin position="867"/>
        <end position="1005"/>
    </location>
</feature>
<comment type="catalytic activity">
    <reaction evidence="1">
        <text>ATP + protein L-histidine = ADP + protein N-phospho-L-histidine.</text>
        <dbReference type="EC" id="2.7.13.3"/>
    </reaction>
</comment>
<dbReference type="InterPro" id="IPR010808">
    <property type="entry name" value="CheA_P2-bd"/>
</dbReference>
<evidence type="ECO:0000256" key="10">
    <source>
        <dbReference type="ARBA" id="ARBA00022777"/>
    </source>
</evidence>
<feature type="modified residue" description="Phosphohistidine" evidence="14">
    <location>
        <position position="267"/>
    </location>
</feature>
<dbReference type="InterPro" id="IPR035891">
    <property type="entry name" value="CheY-binding_CheA"/>
</dbReference>
<dbReference type="InterPro" id="IPR004358">
    <property type="entry name" value="Sig_transdc_His_kin-like_C"/>
</dbReference>
<dbReference type="Pfam" id="PF02895">
    <property type="entry name" value="H-kinase_dim"/>
    <property type="match status" value="1"/>
</dbReference>
<dbReference type="GO" id="GO:0006935">
    <property type="term" value="P:chemotaxis"/>
    <property type="evidence" value="ECO:0007669"/>
    <property type="project" value="UniProtKB-KW"/>
</dbReference>
<feature type="domain" description="Histidine kinase" evidence="16">
    <location>
        <begin position="623"/>
        <end position="865"/>
    </location>
</feature>
<dbReference type="GO" id="GO:0005524">
    <property type="term" value="F:ATP binding"/>
    <property type="evidence" value="ECO:0007669"/>
    <property type="project" value="UniProtKB-KW"/>
</dbReference>
<dbReference type="SMART" id="SM01231">
    <property type="entry name" value="H-kinase_dim"/>
    <property type="match status" value="1"/>
</dbReference>
<dbReference type="Gene3D" id="2.30.30.40">
    <property type="entry name" value="SH3 Domains"/>
    <property type="match status" value="1"/>
</dbReference>
<evidence type="ECO:0000256" key="14">
    <source>
        <dbReference type="PROSITE-ProRule" id="PRU00110"/>
    </source>
</evidence>
<dbReference type="Pfam" id="PF01627">
    <property type="entry name" value="Hpt"/>
    <property type="match status" value="2"/>
</dbReference>
<organism evidence="19 20">
    <name type="scientific">Blastopirellula marina DSM 3645</name>
    <dbReference type="NCBI Taxonomy" id="314230"/>
    <lineage>
        <taxon>Bacteria</taxon>
        <taxon>Pseudomonadati</taxon>
        <taxon>Planctomycetota</taxon>
        <taxon>Planctomycetia</taxon>
        <taxon>Pirellulales</taxon>
        <taxon>Pirellulaceae</taxon>
        <taxon>Blastopirellula</taxon>
    </lineage>
</organism>
<dbReference type="SUPFAM" id="SSF47384">
    <property type="entry name" value="Homodimeric domain of signal transducing histidine kinase"/>
    <property type="match status" value="1"/>
</dbReference>
<dbReference type="InterPro" id="IPR004105">
    <property type="entry name" value="CheA-like_dim"/>
</dbReference>
<dbReference type="Proteomes" id="UP000004358">
    <property type="component" value="Unassembled WGS sequence"/>
</dbReference>
<evidence type="ECO:0000256" key="12">
    <source>
        <dbReference type="ARBA" id="ARBA00023012"/>
    </source>
</evidence>
<gene>
    <name evidence="19" type="ORF">DSM3645_23681</name>
</gene>
<keyword evidence="8" id="KW-0808">Transferase</keyword>
<dbReference type="CDD" id="cd16916">
    <property type="entry name" value="HATPase_CheA-like"/>
    <property type="match status" value="1"/>
</dbReference>
<dbReference type="CDD" id="cd00731">
    <property type="entry name" value="CheA_reg"/>
    <property type="match status" value="1"/>
</dbReference>
<evidence type="ECO:0000256" key="13">
    <source>
        <dbReference type="ARBA" id="ARBA00035100"/>
    </source>
</evidence>
<dbReference type="PROSITE" id="PS50109">
    <property type="entry name" value="HIS_KIN"/>
    <property type="match status" value="1"/>
</dbReference>
<dbReference type="AlphaFoldDB" id="A3ZQH0"/>
<dbReference type="PROSITE" id="PS50894">
    <property type="entry name" value="HPT"/>
    <property type="match status" value="2"/>
</dbReference>
<feature type="compositionally biased region" description="Low complexity" evidence="15">
    <location>
        <begin position="500"/>
        <end position="521"/>
    </location>
</feature>
<comment type="function">
    <text evidence="13">Involved in the transmission of sensory signals from the chemoreceptors to the flagellar motors. CheA is autophosphorylated; it can transfer its phosphate group to either CheB or CheY.</text>
</comment>
<dbReference type="CDD" id="cd00088">
    <property type="entry name" value="HPT"/>
    <property type="match status" value="2"/>
</dbReference>
<dbReference type="Gene3D" id="1.10.287.560">
    <property type="entry name" value="Histidine kinase CheA-like, homodimeric domain"/>
    <property type="match status" value="1"/>
</dbReference>
<dbReference type="SUPFAM" id="SSF55052">
    <property type="entry name" value="CheY-binding domain of CheA"/>
    <property type="match status" value="1"/>
</dbReference>
<keyword evidence="9" id="KW-0547">Nucleotide-binding</keyword>
<dbReference type="InterPro" id="IPR036061">
    <property type="entry name" value="CheW-like_dom_sf"/>
</dbReference>
<evidence type="ECO:0000256" key="3">
    <source>
        <dbReference type="ARBA" id="ARBA00012438"/>
    </source>
</evidence>
<feature type="modified residue" description="Phosphohistidine" evidence="14">
    <location>
        <position position="63"/>
    </location>
</feature>
<dbReference type="SMART" id="SM00387">
    <property type="entry name" value="HATPase_c"/>
    <property type="match status" value="1"/>
</dbReference>
<evidence type="ECO:0000256" key="5">
    <source>
        <dbReference type="ARBA" id="ARBA00022490"/>
    </source>
</evidence>
<dbReference type="InterPro" id="IPR036890">
    <property type="entry name" value="HATPase_C_sf"/>
</dbReference>
<dbReference type="InterPro" id="IPR008207">
    <property type="entry name" value="Sig_transdc_His_kin_Hpt_dom"/>
</dbReference>
<dbReference type="InterPro" id="IPR037006">
    <property type="entry name" value="CheA-like_homodim_sf"/>
</dbReference>
<protein>
    <recommendedName>
        <fullName evidence="4">Chemotaxis protein CheA</fullName>
        <ecNumber evidence="3">2.7.13.3</ecNumber>
    </recommendedName>
</protein>
<dbReference type="RefSeq" id="WP_002652635.1">
    <property type="nucleotide sequence ID" value="NZ_CH672376.1"/>
</dbReference>
<keyword evidence="12" id="KW-0902">Two-component regulatory system</keyword>
<dbReference type="InterPro" id="IPR037052">
    <property type="entry name" value="CheA-like_P2_sf"/>
</dbReference>
<dbReference type="PROSITE" id="PS50851">
    <property type="entry name" value="CHEW"/>
    <property type="match status" value="1"/>
</dbReference>
<dbReference type="PRINTS" id="PR00344">
    <property type="entry name" value="BCTRLSENSOR"/>
</dbReference>
<dbReference type="PANTHER" id="PTHR43395:SF10">
    <property type="entry name" value="CHEMOTAXIS PROTEIN CHEA"/>
    <property type="match status" value="1"/>
</dbReference>
<dbReference type="InterPro" id="IPR036097">
    <property type="entry name" value="HisK_dim/P_sf"/>
</dbReference>
<dbReference type="Gene3D" id="1.20.120.160">
    <property type="entry name" value="HPT domain"/>
    <property type="match status" value="2"/>
</dbReference>
<feature type="region of interest" description="Disordered" evidence="15">
    <location>
        <begin position="476"/>
        <end position="547"/>
    </location>
</feature>
<keyword evidence="10" id="KW-0418">Kinase</keyword>
<evidence type="ECO:0000256" key="8">
    <source>
        <dbReference type="ARBA" id="ARBA00022679"/>
    </source>
</evidence>
<dbReference type="SMART" id="SM00073">
    <property type="entry name" value="HPT"/>
    <property type="match status" value="2"/>
</dbReference>
<dbReference type="Pfam" id="PF02518">
    <property type="entry name" value="HATPase_c"/>
    <property type="match status" value="1"/>
</dbReference>
<evidence type="ECO:0000256" key="15">
    <source>
        <dbReference type="SAM" id="MobiDB-lite"/>
    </source>
</evidence>
<evidence type="ECO:0000313" key="20">
    <source>
        <dbReference type="Proteomes" id="UP000004358"/>
    </source>
</evidence>
<keyword evidence="6" id="KW-0145">Chemotaxis</keyword>
<evidence type="ECO:0000313" key="19">
    <source>
        <dbReference type="EMBL" id="EAQ81446.1"/>
    </source>
</evidence>
<dbReference type="GO" id="GO:0000155">
    <property type="term" value="F:phosphorelay sensor kinase activity"/>
    <property type="evidence" value="ECO:0007669"/>
    <property type="project" value="InterPro"/>
</dbReference>
<dbReference type="SMART" id="SM00260">
    <property type="entry name" value="CheW"/>
    <property type="match status" value="1"/>
</dbReference>
<name>A3ZQH0_9BACT</name>
<dbReference type="STRING" id="314230.DSM3645_23681"/>
<comment type="subcellular location">
    <subcellularLocation>
        <location evidence="2">Cytoplasm</location>
    </subcellularLocation>
</comment>
<evidence type="ECO:0000259" key="16">
    <source>
        <dbReference type="PROSITE" id="PS50109"/>
    </source>
</evidence>
<dbReference type="Pfam" id="PF07194">
    <property type="entry name" value="P2"/>
    <property type="match status" value="1"/>
</dbReference>
<keyword evidence="5" id="KW-0963">Cytoplasm</keyword>
<proteinExistence type="predicted"/>
<evidence type="ECO:0000259" key="17">
    <source>
        <dbReference type="PROSITE" id="PS50851"/>
    </source>
</evidence>
<dbReference type="SUPFAM" id="SSF50341">
    <property type="entry name" value="CheW-like"/>
    <property type="match status" value="1"/>
</dbReference>
<dbReference type="eggNOG" id="COG0643">
    <property type="taxonomic scope" value="Bacteria"/>
</dbReference>
<dbReference type="InterPro" id="IPR036641">
    <property type="entry name" value="HPT_dom_sf"/>
</dbReference>
<dbReference type="EC" id="2.7.13.3" evidence="3"/>
<evidence type="ECO:0000256" key="9">
    <source>
        <dbReference type="ARBA" id="ARBA00022741"/>
    </source>
</evidence>
<accession>A3ZQH0</accession>
<keyword evidence="7 14" id="KW-0597">Phosphoprotein</keyword>
<evidence type="ECO:0000256" key="6">
    <source>
        <dbReference type="ARBA" id="ARBA00022500"/>
    </source>
</evidence>